<proteinExistence type="predicted"/>
<evidence type="ECO:0000313" key="6">
    <source>
        <dbReference type="EMBL" id="GIM27539.1"/>
    </source>
</evidence>
<dbReference type="PANTHER" id="PTHR30385">
    <property type="entry name" value="SIGMA FACTOR F FLAGELLAR"/>
    <property type="match status" value="1"/>
</dbReference>
<keyword evidence="7" id="KW-1185">Reference proteome</keyword>
<dbReference type="RefSeq" id="WP_212902296.1">
    <property type="nucleotide sequence ID" value="NZ_BOPZ01000001.1"/>
</dbReference>
<dbReference type="Gene3D" id="1.10.1740.10">
    <property type="match status" value="1"/>
</dbReference>
<dbReference type="GO" id="GO:0003677">
    <property type="term" value="F:DNA binding"/>
    <property type="evidence" value="ECO:0007669"/>
    <property type="project" value="UniProtKB-KW"/>
</dbReference>
<name>A0A919VD22_9CLOT</name>
<evidence type="ECO:0000259" key="5">
    <source>
        <dbReference type="Pfam" id="PF04542"/>
    </source>
</evidence>
<evidence type="ECO:0000256" key="3">
    <source>
        <dbReference type="ARBA" id="ARBA00023125"/>
    </source>
</evidence>
<dbReference type="AlphaFoldDB" id="A0A919VD22"/>
<evidence type="ECO:0000313" key="7">
    <source>
        <dbReference type="Proteomes" id="UP000679179"/>
    </source>
</evidence>
<dbReference type="SUPFAM" id="SSF88946">
    <property type="entry name" value="Sigma2 domain of RNA polymerase sigma factors"/>
    <property type="match status" value="1"/>
</dbReference>
<organism evidence="6 7">
    <name type="scientific">Clostridium polyendosporum</name>
    <dbReference type="NCBI Taxonomy" id="69208"/>
    <lineage>
        <taxon>Bacteria</taxon>
        <taxon>Bacillati</taxon>
        <taxon>Bacillota</taxon>
        <taxon>Clostridia</taxon>
        <taxon>Eubacteriales</taxon>
        <taxon>Clostridiaceae</taxon>
        <taxon>Clostridium</taxon>
    </lineage>
</organism>
<keyword evidence="2" id="KW-0731">Sigma factor</keyword>
<keyword evidence="1" id="KW-0805">Transcription regulation</keyword>
<dbReference type="InterPro" id="IPR007627">
    <property type="entry name" value="RNA_pol_sigma70_r2"/>
</dbReference>
<dbReference type="NCBIfam" id="TIGR02937">
    <property type="entry name" value="sigma70-ECF"/>
    <property type="match status" value="1"/>
</dbReference>
<dbReference type="EMBL" id="BOPZ01000001">
    <property type="protein sequence ID" value="GIM27539.1"/>
    <property type="molecule type" value="Genomic_DNA"/>
</dbReference>
<comment type="caution">
    <text evidence="6">The sequence shown here is derived from an EMBL/GenBank/DDBJ whole genome shotgun (WGS) entry which is preliminary data.</text>
</comment>
<dbReference type="InterPro" id="IPR014284">
    <property type="entry name" value="RNA_pol_sigma-70_dom"/>
</dbReference>
<dbReference type="InterPro" id="IPR013325">
    <property type="entry name" value="RNA_pol_sigma_r2"/>
</dbReference>
<evidence type="ECO:0000256" key="4">
    <source>
        <dbReference type="ARBA" id="ARBA00023163"/>
    </source>
</evidence>
<sequence length="187" mass="21850">MINELIIKAKDGDKAAQEDIIIKFTPLVYKLSLSYYIAGFDEEDLRQFGYLSIIKAIKSFDINRKVNFTAYVKWAITKNFYYEIRKAAKRNGEGSLNNANEEGIEYIEMISSDFDLENCCIENLMVNKLRKVINILTAEEKELIYYVYREKSGGLTQYSKEKNIKYSKCLQFRNEILAKLKKELISK</sequence>
<dbReference type="Proteomes" id="UP000679179">
    <property type="component" value="Unassembled WGS sequence"/>
</dbReference>
<accession>A0A919VD22</accession>
<dbReference type="Pfam" id="PF04542">
    <property type="entry name" value="Sigma70_r2"/>
    <property type="match status" value="1"/>
</dbReference>
<dbReference type="GO" id="GO:0006352">
    <property type="term" value="P:DNA-templated transcription initiation"/>
    <property type="evidence" value="ECO:0007669"/>
    <property type="project" value="InterPro"/>
</dbReference>
<evidence type="ECO:0000256" key="2">
    <source>
        <dbReference type="ARBA" id="ARBA00023082"/>
    </source>
</evidence>
<dbReference type="GO" id="GO:0016987">
    <property type="term" value="F:sigma factor activity"/>
    <property type="evidence" value="ECO:0007669"/>
    <property type="project" value="UniProtKB-KW"/>
</dbReference>
<keyword evidence="4" id="KW-0804">Transcription</keyword>
<reference evidence="6" key="1">
    <citation type="submission" date="2021-03" db="EMBL/GenBank/DDBJ databases">
        <title>Taxonomic study of Clostridium polyendosporum from meadow-gley soil under rice.</title>
        <authorList>
            <person name="Kobayashi H."/>
            <person name="Tanizawa Y."/>
            <person name="Yagura M."/>
        </authorList>
    </citation>
    <scope>NUCLEOTIDE SEQUENCE</scope>
    <source>
        <strain evidence="6">JCM 30710</strain>
    </source>
</reference>
<gene>
    <name evidence="6" type="ORF">CPJCM30710_02050</name>
</gene>
<feature type="domain" description="RNA polymerase sigma-70 region 2" evidence="5">
    <location>
        <begin position="24"/>
        <end position="89"/>
    </location>
</feature>
<evidence type="ECO:0000256" key="1">
    <source>
        <dbReference type="ARBA" id="ARBA00023015"/>
    </source>
</evidence>
<protein>
    <submittedName>
        <fullName evidence="6">RNA polymerase sigma factor</fullName>
    </submittedName>
</protein>
<keyword evidence="3" id="KW-0238">DNA-binding</keyword>